<evidence type="ECO:0000259" key="5">
    <source>
        <dbReference type="PROSITE" id="PS50977"/>
    </source>
</evidence>
<keyword evidence="3" id="KW-0804">Transcription</keyword>
<dbReference type="Pfam" id="PF00440">
    <property type="entry name" value="TetR_N"/>
    <property type="match status" value="1"/>
</dbReference>
<feature type="domain" description="HTH tetR-type" evidence="5">
    <location>
        <begin position="10"/>
        <end position="70"/>
    </location>
</feature>
<dbReference type="Gene3D" id="1.10.357.10">
    <property type="entry name" value="Tetracycline Repressor, domain 2"/>
    <property type="match status" value="1"/>
</dbReference>
<dbReference type="PANTHER" id="PTHR30055">
    <property type="entry name" value="HTH-TYPE TRANSCRIPTIONAL REGULATOR RUTR"/>
    <property type="match status" value="1"/>
</dbReference>
<dbReference type="PANTHER" id="PTHR30055:SF234">
    <property type="entry name" value="HTH-TYPE TRANSCRIPTIONAL REGULATOR BETI"/>
    <property type="match status" value="1"/>
</dbReference>
<keyword evidence="1" id="KW-0805">Transcription regulation</keyword>
<feature type="DNA-binding region" description="H-T-H motif" evidence="4">
    <location>
        <begin position="33"/>
        <end position="52"/>
    </location>
</feature>
<organism evidence="6 7">
    <name type="scientific">Mycolicibacterium komossense</name>
    <dbReference type="NCBI Taxonomy" id="1779"/>
    <lineage>
        <taxon>Bacteria</taxon>
        <taxon>Bacillati</taxon>
        <taxon>Actinomycetota</taxon>
        <taxon>Actinomycetes</taxon>
        <taxon>Mycobacteriales</taxon>
        <taxon>Mycobacteriaceae</taxon>
        <taxon>Mycolicibacterium</taxon>
    </lineage>
</organism>
<comment type="caution">
    <text evidence="6">The sequence shown here is derived from an EMBL/GenBank/DDBJ whole genome shotgun (WGS) entry which is preliminary data.</text>
</comment>
<name>A0ABT3CFF8_9MYCO</name>
<evidence type="ECO:0000256" key="3">
    <source>
        <dbReference type="ARBA" id="ARBA00023163"/>
    </source>
</evidence>
<evidence type="ECO:0000256" key="1">
    <source>
        <dbReference type="ARBA" id="ARBA00023015"/>
    </source>
</evidence>
<evidence type="ECO:0000256" key="4">
    <source>
        <dbReference type="PROSITE-ProRule" id="PRU00335"/>
    </source>
</evidence>
<keyword evidence="7" id="KW-1185">Reference proteome</keyword>
<sequence length="209" mass="23061">MGGDPDREDQSSAERIRDSALRCFADHGTATTTLRQIASEAEVSIGLVQHHYGTKGRLIKAVDEHVMAVLDASLATPPASLPVDPVEEFGQRVTNLILNRPDVVDYVGRTLIDGNQIGTVIFDGLVAMGQARWKQHAEQQLTRADLDYTWAALNPLILVLGAITLRTHIDRHLPESFATTAQLTRWQQAMNMLIRQGQLRSIDDENTSA</sequence>
<gene>
    <name evidence="6" type="ORF">H7J73_19630</name>
</gene>
<accession>A0ABT3CFF8</accession>
<reference evidence="6 7" key="1">
    <citation type="journal article" date="2022" name="BMC Genomics">
        <title>Comparative genome analysis of mycobacteria focusing on tRNA and non-coding RNA.</title>
        <authorList>
            <person name="Behra P.R.K."/>
            <person name="Pettersson B.M.F."/>
            <person name="Ramesh M."/>
            <person name="Das S."/>
            <person name="Dasgupta S."/>
            <person name="Kirsebom L.A."/>
        </authorList>
    </citation>
    <scope>NUCLEOTIDE SEQUENCE [LARGE SCALE GENOMIC DNA]</scope>
    <source>
        <strain evidence="6 7">DSM 44078</strain>
    </source>
</reference>
<protein>
    <submittedName>
        <fullName evidence="6">Helix-turn-helix transcriptional regulator</fullName>
    </submittedName>
</protein>
<dbReference type="SUPFAM" id="SSF46689">
    <property type="entry name" value="Homeodomain-like"/>
    <property type="match status" value="1"/>
</dbReference>
<evidence type="ECO:0000256" key="2">
    <source>
        <dbReference type="ARBA" id="ARBA00023125"/>
    </source>
</evidence>
<dbReference type="InterPro" id="IPR050109">
    <property type="entry name" value="HTH-type_TetR-like_transc_reg"/>
</dbReference>
<dbReference type="PROSITE" id="PS50977">
    <property type="entry name" value="HTH_TETR_2"/>
    <property type="match status" value="1"/>
</dbReference>
<dbReference type="EMBL" id="JACKTY010000032">
    <property type="protein sequence ID" value="MCV7228225.1"/>
    <property type="molecule type" value="Genomic_DNA"/>
</dbReference>
<dbReference type="InterPro" id="IPR001647">
    <property type="entry name" value="HTH_TetR"/>
</dbReference>
<dbReference type="InterPro" id="IPR009057">
    <property type="entry name" value="Homeodomain-like_sf"/>
</dbReference>
<proteinExistence type="predicted"/>
<keyword evidence="2 4" id="KW-0238">DNA-binding</keyword>
<dbReference type="Proteomes" id="UP001526201">
    <property type="component" value="Unassembled WGS sequence"/>
</dbReference>
<evidence type="ECO:0000313" key="6">
    <source>
        <dbReference type="EMBL" id="MCV7228225.1"/>
    </source>
</evidence>
<evidence type="ECO:0000313" key="7">
    <source>
        <dbReference type="Proteomes" id="UP001526201"/>
    </source>
</evidence>